<comment type="caution">
    <text evidence="3">The sequence shown here is derived from an EMBL/GenBank/DDBJ whole genome shotgun (WGS) entry which is preliminary data.</text>
</comment>
<dbReference type="Gene3D" id="3.40.1440.10">
    <property type="entry name" value="GIY-YIG endonuclease"/>
    <property type="match status" value="1"/>
</dbReference>
<dbReference type="PANTHER" id="PTHR34477:SF5">
    <property type="entry name" value="BSL5627 PROTEIN"/>
    <property type="match status" value="1"/>
</dbReference>
<accession>A0A9X2IUK2</accession>
<dbReference type="AlphaFoldDB" id="A0A9X2IUK2"/>
<dbReference type="PANTHER" id="PTHR34477">
    <property type="entry name" value="UPF0213 PROTEIN YHBQ"/>
    <property type="match status" value="1"/>
</dbReference>
<dbReference type="SUPFAM" id="SSF82771">
    <property type="entry name" value="GIY-YIG endonuclease"/>
    <property type="match status" value="1"/>
</dbReference>
<organism evidence="3 4">
    <name type="scientific">Nocardia pulmonis</name>
    <dbReference type="NCBI Taxonomy" id="2951408"/>
    <lineage>
        <taxon>Bacteria</taxon>
        <taxon>Bacillati</taxon>
        <taxon>Actinomycetota</taxon>
        <taxon>Actinomycetes</taxon>
        <taxon>Mycobacteriales</taxon>
        <taxon>Nocardiaceae</taxon>
        <taxon>Nocardia</taxon>
    </lineage>
</organism>
<dbReference type="InterPro" id="IPR000305">
    <property type="entry name" value="GIY-YIG_endonuc"/>
</dbReference>
<dbReference type="RefSeq" id="WP_251909077.1">
    <property type="nucleotide sequence ID" value="NZ_JAMRXG010000001.1"/>
</dbReference>
<dbReference type="EMBL" id="JAMRXG010000001">
    <property type="protein sequence ID" value="MCM6772208.1"/>
    <property type="molecule type" value="Genomic_DNA"/>
</dbReference>
<dbReference type="InterPro" id="IPR035901">
    <property type="entry name" value="GIY-YIG_endonuc_sf"/>
</dbReference>
<sequence length="100" mass="11642">MGRSYRHVPCTYILASAPHGMLYVGATVNLVGRVWQHRNDVVPSHTSRHGIHTLVWYEAQATLENALLRERHLKQWRRARKIALIEETNPDWLDLYSSLL</sequence>
<reference evidence="3" key="1">
    <citation type="submission" date="2022-06" db="EMBL/GenBank/DDBJ databases">
        <title>Novel species in genus nocardia.</title>
        <authorList>
            <person name="Li F."/>
        </authorList>
    </citation>
    <scope>NUCLEOTIDE SEQUENCE</scope>
    <source>
        <strain evidence="3">CDC141</strain>
    </source>
</reference>
<evidence type="ECO:0000256" key="1">
    <source>
        <dbReference type="ARBA" id="ARBA00007435"/>
    </source>
</evidence>
<proteinExistence type="inferred from homology"/>
<dbReference type="Proteomes" id="UP001139157">
    <property type="component" value="Unassembled WGS sequence"/>
</dbReference>
<evidence type="ECO:0000313" key="4">
    <source>
        <dbReference type="Proteomes" id="UP001139157"/>
    </source>
</evidence>
<feature type="domain" description="GIY-YIG" evidence="2">
    <location>
        <begin position="7"/>
        <end position="83"/>
    </location>
</feature>
<dbReference type="InterPro" id="IPR050190">
    <property type="entry name" value="UPF0213_domain"/>
</dbReference>
<keyword evidence="4" id="KW-1185">Reference proteome</keyword>
<gene>
    <name evidence="3" type="ORF">NDR86_01815</name>
</gene>
<name>A0A9X2IUK2_9NOCA</name>
<dbReference type="CDD" id="cd10448">
    <property type="entry name" value="GIY-YIG_unchar_3"/>
    <property type="match status" value="1"/>
</dbReference>
<protein>
    <submittedName>
        <fullName evidence="3">GIY-YIG nuclease family protein</fullName>
    </submittedName>
</protein>
<dbReference type="PROSITE" id="PS50164">
    <property type="entry name" value="GIY_YIG"/>
    <property type="match status" value="1"/>
</dbReference>
<comment type="similarity">
    <text evidence="1">Belongs to the UPF0213 family.</text>
</comment>
<evidence type="ECO:0000313" key="3">
    <source>
        <dbReference type="EMBL" id="MCM6772208.1"/>
    </source>
</evidence>
<evidence type="ECO:0000259" key="2">
    <source>
        <dbReference type="PROSITE" id="PS50164"/>
    </source>
</evidence>
<dbReference type="Pfam" id="PF01541">
    <property type="entry name" value="GIY-YIG"/>
    <property type="match status" value="1"/>
</dbReference>